<dbReference type="GO" id="GO:0015450">
    <property type="term" value="F:protein-transporting ATPase activity"/>
    <property type="evidence" value="ECO:0007669"/>
    <property type="project" value="InterPro"/>
</dbReference>
<dbReference type="Pfam" id="PF22599">
    <property type="entry name" value="SecDF_P1_head"/>
    <property type="match status" value="1"/>
</dbReference>
<comment type="caution">
    <text evidence="9">Lacks conserved residue(s) required for the propagation of feature annotation.</text>
</comment>
<dbReference type="EMBL" id="NMUJ01000008">
    <property type="protein sequence ID" value="OYV03356.1"/>
    <property type="molecule type" value="Genomic_DNA"/>
</dbReference>
<evidence type="ECO:0000256" key="7">
    <source>
        <dbReference type="ARBA" id="ARBA00023010"/>
    </source>
</evidence>
<feature type="domain" description="Protein export membrane protein SecD/SecF C-terminal" evidence="10">
    <location>
        <begin position="339"/>
        <end position="504"/>
    </location>
</feature>
<dbReference type="PRINTS" id="PR00702">
    <property type="entry name" value="ACRIFLAVINRP"/>
</dbReference>
<keyword evidence="4 9" id="KW-0812">Transmembrane</keyword>
<proteinExistence type="inferred from homology"/>
<evidence type="ECO:0000256" key="2">
    <source>
        <dbReference type="ARBA" id="ARBA00022448"/>
    </source>
</evidence>
<dbReference type="PANTHER" id="PTHR30081">
    <property type="entry name" value="PROTEIN-EXPORT MEMBRANE PROTEIN SEC"/>
    <property type="match status" value="1"/>
</dbReference>
<dbReference type="InterPro" id="IPR022813">
    <property type="entry name" value="SecD/SecF_arch_bac"/>
</dbReference>
<name>A0A257LWL8_UNCW3</name>
<feature type="domain" description="SecDF P1 head subdomain" evidence="12">
    <location>
        <begin position="231"/>
        <end position="336"/>
    </location>
</feature>
<feature type="transmembrane region" description="Helical" evidence="9">
    <location>
        <begin position="386"/>
        <end position="405"/>
    </location>
</feature>
<protein>
    <recommendedName>
        <fullName evidence="9">Protein translocase subunit SecD</fullName>
    </recommendedName>
</protein>
<keyword evidence="5 9" id="KW-0653">Protein transport</keyword>
<evidence type="ECO:0000259" key="12">
    <source>
        <dbReference type="Pfam" id="PF22599"/>
    </source>
</evidence>
<evidence type="ECO:0000256" key="6">
    <source>
        <dbReference type="ARBA" id="ARBA00022989"/>
    </source>
</evidence>
<evidence type="ECO:0000256" key="1">
    <source>
        <dbReference type="ARBA" id="ARBA00004651"/>
    </source>
</evidence>
<evidence type="ECO:0000256" key="4">
    <source>
        <dbReference type="ARBA" id="ARBA00022692"/>
    </source>
</evidence>
<keyword evidence="8 9" id="KW-0472">Membrane</keyword>
<evidence type="ECO:0000313" key="14">
    <source>
        <dbReference type="Proteomes" id="UP000216312"/>
    </source>
</evidence>
<comment type="function">
    <text evidence="9">Part of the Sec protein translocase complex. Interacts with the SecYEG preprotein conducting channel. SecDF uses the proton motive force (PMF) to complete protein translocation after the ATP-dependent function of SecA.</text>
</comment>
<evidence type="ECO:0000259" key="11">
    <source>
        <dbReference type="Pfam" id="PF21760"/>
    </source>
</evidence>
<gene>
    <name evidence="9 13" type="primary">secD</name>
    <name evidence="13" type="ORF">CGW93_01310</name>
</gene>
<dbReference type="InterPro" id="IPR055344">
    <property type="entry name" value="SecD_SecF_C_bact"/>
</dbReference>
<dbReference type="Gene3D" id="3.30.1360.200">
    <property type="match status" value="1"/>
</dbReference>
<dbReference type="GO" id="GO:0065002">
    <property type="term" value="P:intracellular protein transmembrane transport"/>
    <property type="evidence" value="ECO:0007669"/>
    <property type="project" value="UniProtKB-UniRule"/>
</dbReference>
<evidence type="ECO:0000256" key="3">
    <source>
        <dbReference type="ARBA" id="ARBA00022475"/>
    </source>
</evidence>
<dbReference type="GO" id="GO:0043952">
    <property type="term" value="P:protein transport by the Sec complex"/>
    <property type="evidence" value="ECO:0007669"/>
    <property type="project" value="UniProtKB-UniRule"/>
</dbReference>
<dbReference type="SUPFAM" id="SSF82866">
    <property type="entry name" value="Multidrug efflux transporter AcrB transmembrane domain"/>
    <property type="match status" value="1"/>
</dbReference>
<keyword evidence="6 9" id="KW-1133">Transmembrane helix</keyword>
<dbReference type="InterPro" id="IPR001036">
    <property type="entry name" value="Acrflvin-R"/>
</dbReference>
<dbReference type="InterPro" id="IPR048634">
    <property type="entry name" value="SecD_SecF_C"/>
</dbReference>
<dbReference type="InterPro" id="IPR054384">
    <property type="entry name" value="SecDF_P1_head"/>
</dbReference>
<keyword evidence="2 9" id="KW-0813">Transport</keyword>
<comment type="similarity">
    <text evidence="9">Belongs to the SecD/SecF family. SecD subfamily.</text>
</comment>
<evidence type="ECO:0000313" key="13">
    <source>
        <dbReference type="EMBL" id="OYV03356.1"/>
    </source>
</evidence>
<dbReference type="InterPro" id="IPR048631">
    <property type="entry name" value="SecD_1st"/>
</dbReference>
<dbReference type="Proteomes" id="UP000216312">
    <property type="component" value="Unassembled WGS sequence"/>
</dbReference>
<dbReference type="Pfam" id="PF07549">
    <property type="entry name" value="Sec_GG"/>
    <property type="match status" value="1"/>
</dbReference>
<dbReference type="FunFam" id="1.20.1640.10:FF:000004">
    <property type="entry name" value="Protein translocase subunit SecD"/>
    <property type="match status" value="1"/>
</dbReference>
<feature type="transmembrane region" description="Helical" evidence="9">
    <location>
        <begin position="361"/>
        <end position="379"/>
    </location>
</feature>
<dbReference type="Gene3D" id="3.30.70.3220">
    <property type="match status" value="1"/>
</dbReference>
<evidence type="ECO:0000256" key="8">
    <source>
        <dbReference type="ARBA" id="ARBA00023136"/>
    </source>
</evidence>
<dbReference type="Pfam" id="PF02355">
    <property type="entry name" value="SecD_SecF_C"/>
    <property type="match status" value="1"/>
</dbReference>
<dbReference type="NCBIfam" id="TIGR00916">
    <property type="entry name" value="2A0604s01"/>
    <property type="match status" value="1"/>
</dbReference>
<dbReference type="InterPro" id="IPR022646">
    <property type="entry name" value="SecD/SecF_CS"/>
</dbReference>
<dbReference type="GO" id="GO:0006605">
    <property type="term" value="P:protein targeting"/>
    <property type="evidence" value="ECO:0007669"/>
    <property type="project" value="UniProtKB-UniRule"/>
</dbReference>
<organism evidence="13 14">
    <name type="scientific">candidate division WOR-3 bacterium 4484_18</name>
    <dbReference type="NCBI Taxonomy" id="2020626"/>
    <lineage>
        <taxon>Bacteria</taxon>
        <taxon>Bacteria division WOR-3</taxon>
    </lineage>
</organism>
<comment type="caution">
    <text evidence="13">The sequence shown here is derived from an EMBL/GenBank/DDBJ whole genome shotgun (WGS) entry which is preliminary data.</text>
</comment>
<comment type="subcellular location">
    <subcellularLocation>
        <location evidence="1 9">Cell membrane</location>
        <topology evidence="1 9">Multi-pass membrane protein</topology>
    </subcellularLocation>
</comment>
<feature type="transmembrane region" description="Helical" evidence="9">
    <location>
        <begin position="481"/>
        <end position="505"/>
    </location>
</feature>
<keyword evidence="3 9" id="KW-1003">Cell membrane</keyword>
<dbReference type="PANTHER" id="PTHR30081:SF1">
    <property type="entry name" value="PROTEIN TRANSLOCASE SUBUNIT SECD"/>
    <property type="match status" value="1"/>
</dbReference>
<comment type="subunit">
    <text evidence="9">Forms a complex with SecF. Part of the essential Sec protein translocation apparatus which comprises SecA, SecYEG and auxiliary proteins SecDF. Other proteins may also be involved.</text>
</comment>
<feature type="domain" description="Protein translocase subunit SecDF P1" evidence="11">
    <location>
        <begin position="82"/>
        <end position="139"/>
    </location>
</feature>
<dbReference type="AlphaFoldDB" id="A0A257LWL8"/>
<dbReference type="InterPro" id="IPR005791">
    <property type="entry name" value="SecD"/>
</dbReference>
<feature type="transmembrane region" description="Helical" evidence="9">
    <location>
        <begin position="453"/>
        <end position="475"/>
    </location>
</feature>
<reference evidence="14" key="1">
    <citation type="submission" date="2017-07" db="EMBL/GenBank/DDBJ databases">
        <title>Novel pathways for hydrocarbon cycling and metabolic interdependencies in hydrothermal sediment communities.</title>
        <authorList>
            <person name="Dombrowski N."/>
            <person name="Seitz K."/>
            <person name="Teske A."/>
            <person name="Baker B."/>
        </authorList>
    </citation>
    <scope>NUCLEOTIDE SEQUENCE [LARGE SCALE GENOMIC DNA]</scope>
</reference>
<keyword evidence="7 9" id="KW-0811">Translocation</keyword>
<sequence>MKLGRRGFLILLVVGLALWQFSYTIKYYKLTPEARATLPVEEFKKLRRKALNLGLDLQGGMHLILRVKAEELTPDERKGARDRALRIIENRINQFGVSEPQIMPLRDEYIVIQLPGVRDPERAKEIIQKTAQLQFRLVEESKKTWELIERIDSIVHAYELSTTADTYALLPNPVLSLFERGAPERLFIKVEDTSLFNKYLRLPEVRSILSEDKEFLYSKPSERMGHKVVEVLFVDTEVLLTGDAISDARPGIGTAENPLEPRVDLDMKPWARRRWADITGANVGRRIAIILDNVVQSAPVVRERIVGGRSQITMGRARIEDARDLALVIRAGALPAPLEIVEERTVGPTLGSDSVRAGIRAIYIGAIVVFIFMILYYHLSGIIADIAVIINIILILAVLSLFNATLTLPGIAGLVLVVGTSVDANVLIFERIREELAAGKTLKTAISAGFGNAFRTILDANLTTLLMAVILYFFGTGPIKGFGVTLSIGILANFFTAIVFTRFMLDWITSFYKVPRFLM</sequence>
<evidence type="ECO:0000259" key="10">
    <source>
        <dbReference type="Pfam" id="PF02355"/>
    </source>
</evidence>
<accession>A0A257LWL8</accession>
<dbReference type="Gene3D" id="1.20.1640.10">
    <property type="entry name" value="Multidrug efflux transporter AcrB transmembrane domain"/>
    <property type="match status" value="1"/>
</dbReference>
<dbReference type="Pfam" id="PF21760">
    <property type="entry name" value="SecD_1st"/>
    <property type="match status" value="1"/>
</dbReference>
<dbReference type="GO" id="GO:0005886">
    <property type="term" value="C:plasma membrane"/>
    <property type="evidence" value="ECO:0007669"/>
    <property type="project" value="UniProtKB-SubCell"/>
</dbReference>
<dbReference type="NCBIfam" id="TIGR01129">
    <property type="entry name" value="secD"/>
    <property type="match status" value="1"/>
</dbReference>
<evidence type="ECO:0000256" key="5">
    <source>
        <dbReference type="ARBA" id="ARBA00022927"/>
    </source>
</evidence>
<evidence type="ECO:0000256" key="9">
    <source>
        <dbReference type="HAMAP-Rule" id="MF_01463"/>
    </source>
</evidence>
<dbReference type="HAMAP" id="MF_01463_B">
    <property type="entry name" value="SecD_B"/>
    <property type="match status" value="1"/>
</dbReference>